<comment type="caution">
    <text evidence="1">The sequence shown here is derived from an EMBL/GenBank/DDBJ whole genome shotgun (WGS) entry which is preliminary data.</text>
</comment>
<protein>
    <submittedName>
        <fullName evidence="1">Uncharacterized protein</fullName>
    </submittedName>
</protein>
<dbReference type="PANTHER" id="PTHR31170:SF25">
    <property type="entry name" value="BNAA09G04570D PROTEIN"/>
    <property type="match status" value="1"/>
</dbReference>
<dbReference type="AlphaFoldDB" id="A0A540N4N5"/>
<accession>A0A540N4N5</accession>
<gene>
    <name evidence="1" type="ORF">C1H46_008318</name>
</gene>
<sequence>MMVVDGAFLLELMLRSRFPKFRSTKVADPIFHRTRILVDVCRDILLIENQLPWFVLDKLYRKLVLPHPPPDEKEVNLERLAHDFFKAYLVDNNNIGNRIPATTTDGYLFLDKDMKDHLAALVRWSFYSPREIISSPISDGDLNITVELIPPSVTALHEAGVRFEKLIPTSCGLEIKFDRGSLKIPYLDYRTGTHLLNLMVFEENSDFPPGGNYVSQYMFFMGCMIRTSKDVNILIESGIISNTLGSNRDLVALFDRISKMGWPHAYFSLCKQLNDYRTSSPWHKWAATLKRDYLDTPWKTASTIAAVILLILTIMQTKAWAWIAERQGFVARVCPMGLSEHNFLGDTRNGWKEAMVAGFDDGRLGCGIDFGREEMEER</sequence>
<dbReference type="STRING" id="106549.A0A540N4N5"/>
<evidence type="ECO:0000313" key="1">
    <source>
        <dbReference type="EMBL" id="TQE06008.1"/>
    </source>
</evidence>
<dbReference type="InterPro" id="IPR004158">
    <property type="entry name" value="DUF247_pln"/>
</dbReference>
<keyword evidence="2" id="KW-1185">Reference proteome</keyword>
<dbReference type="PANTHER" id="PTHR31170">
    <property type="entry name" value="BNAC04G53230D PROTEIN"/>
    <property type="match status" value="1"/>
</dbReference>
<dbReference type="Pfam" id="PF03140">
    <property type="entry name" value="DUF247"/>
    <property type="match status" value="1"/>
</dbReference>
<organism evidence="1 2">
    <name type="scientific">Malus baccata</name>
    <name type="common">Siberian crab apple</name>
    <name type="synonym">Pyrus baccata</name>
    <dbReference type="NCBI Taxonomy" id="106549"/>
    <lineage>
        <taxon>Eukaryota</taxon>
        <taxon>Viridiplantae</taxon>
        <taxon>Streptophyta</taxon>
        <taxon>Embryophyta</taxon>
        <taxon>Tracheophyta</taxon>
        <taxon>Spermatophyta</taxon>
        <taxon>Magnoliopsida</taxon>
        <taxon>eudicotyledons</taxon>
        <taxon>Gunneridae</taxon>
        <taxon>Pentapetalae</taxon>
        <taxon>rosids</taxon>
        <taxon>fabids</taxon>
        <taxon>Rosales</taxon>
        <taxon>Rosaceae</taxon>
        <taxon>Amygdaloideae</taxon>
        <taxon>Maleae</taxon>
        <taxon>Malus</taxon>
    </lineage>
</organism>
<evidence type="ECO:0000313" key="2">
    <source>
        <dbReference type="Proteomes" id="UP000315295"/>
    </source>
</evidence>
<dbReference type="EMBL" id="VIEB01000111">
    <property type="protein sequence ID" value="TQE06008.1"/>
    <property type="molecule type" value="Genomic_DNA"/>
</dbReference>
<name>A0A540N4N5_MALBA</name>
<reference evidence="1 2" key="1">
    <citation type="journal article" date="2019" name="G3 (Bethesda)">
        <title>Sequencing of a Wild Apple (Malus baccata) Genome Unravels the Differences Between Cultivated and Wild Apple Species Regarding Disease Resistance and Cold Tolerance.</title>
        <authorList>
            <person name="Chen X."/>
        </authorList>
    </citation>
    <scope>NUCLEOTIDE SEQUENCE [LARGE SCALE GENOMIC DNA]</scope>
    <source>
        <strain evidence="2">cv. Shandingzi</strain>
        <tissue evidence="1">Leaves</tissue>
    </source>
</reference>
<proteinExistence type="predicted"/>
<dbReference type="Proteomes" id="UP000315295">
    <property type="component" value="Unassembled WGS sequence"/>
</dbReference>